<keyword evidence="1" id="KW-0472">Membrane</keyword>
<dbReference type="SUPFAM" id="SSF52540">
    <property type="entry name" value="P-loop containing nucleoside triphosphate hydrolases"/>
    <property type="match status" value="1"/>
</dbReference>
<dbReference type="AlphaFoldDB" id="A0A0P6XMB7"/>
<dbReference type="InterPro" id="IPR016024">
    <property type="entry name" value="ARM-type_fold"/>
</dbReference>
<protein>
    <recommendedName>
        <fullName evidence="2">NACHT domain-containing protein</fullName>
    </recommendedName>
</protein>
<keyword evidence="1" id="KW-1133">Transmembrane helix</keyword>
<evidence type="ECO:0000313" key="3">
    <source>
        <dbReference type="EMBL" id="KPL80991.1"/>
    </source>
</evidence>
<dbReference type="Pfam" id="PF13646">
    <property type="entry name" value="HEAT_2"/>
    <property type="match status" value="1"/>
</dbReference>
<dbReference type="Pfam" id="PF05729">
    <property type="entry name" value="NACHT"/>
    <property type="match status" value="1"/>
</dbReference>
<dbReference type="InterPro" id="IPR007111">
    <property type="entry name" value="NACHT_NTPase"/>
</dbReference>
<feature type="domain" description="NACHT" evidence="2">
    <location>
        <begin position="141"/>
        <end position="269"/>
    </location>
</feature>
<accession>A0A0P6XMB7</accession>
<organism evidence="3 4">
    <name type="scientific">Ornatilinea apprima</name>
    <dbReference type="NCBI Taxonomy" id="1134406"/>
    <lineage>
        <taxon>Bacteria</taxon>
        <taxon>Bacillati</taxon>
        <taxon>Chloroflexota</taxon>
        <taxon>Anaerolineae</taxon>
        <taxon>Anaerolineales</taxon>
        <taxon>Anaerolineaceae</taxon>
        <taxon>Ornatilinea</taxon>
    </lineage>
</organism>
<proteinExistence type="predicted"/>
<dbReference type="PROSITE" id="PS50837">
    <property type="entry name" value="NACHT"/>
    <property type="match status" value="1"/>
</dbReference>
<reference evidence="3" key="1">
    <citation type="submission" date="2015-07" db="EMBL/GenBank/DDBJ databases">
        <title>Genome sequence of Ornatilinea apprima DSM 23815.</title>
        <authorList>
            <person name="Hemp J."/>
            <person name="Ward L.M."/>
            <person name="Pace L.A."/>
            <person name="Fischer W.W."/>
        </authorList>
    </citation>
    <scope>NUCLEOTIDE SEQUENCE [LARGE SCALE GENOMIC DNA]</scope>
    <source>
        <strain evidence="3">P3M-1</strain>
    </source>
</reference>
<dbReference type="InterPro" id="IPR027417">
    <property type="entry name" value="P-loop_NTPase"/>
</dbReference>
<evidence type="ECO:0000313" key="4">
    <source>
        <dbReference type="Proteomes" id="UP000050417"/>
    </source>
</evidence>
<keyword evidence="4" id="KW-1185">Reference proteome</keyword>
<comment type="caution">
    <text evidence="3">The sequence shown here is derived from an EMBL/GenBank/DDBJ whole genome shotgun (WGS) entry which is preliminary data.</text>
</comment>
<dbReference type="STRING" id="1134406.ADN00_00085"/>
<dbReference type="SUPFAM" id="SSF48371">
    <property type="entry name" value="ARM repeat"/>
    <property type="match status" value="1"/>
</dbReference>
<dbReference type="Proteomes" id="UP000050417">
    <property type="component" value="Unassembled WGS sequence"/>
</dbReference>
<sequence>MLQFPSISFSPFSFWLGFLAGALFWWLFSSARKIVPDVNKWIKLQIEAINRRRNAGLEHQIRSQFLNWAQQQHLTANLCALDQIAIEPRFIFPTIDPETGGGGHFSSLTNQLLPVFLDCPEIYAQFNIDTLDPLVAICNGANLVITAQSGMGKTFALAWMTSRLISREEDTPGSARLPLSFHILDLNPEKFNLENPAANLVLALSNLLPSEKTQKLERFVNALLKENRVVLLLDGLDELAPEAHQKTTAWLSVLLQAYPQLQMITTGTPTYLGDLPGLGFQPVLLSSWSYAERNRYYSKWRDLWQENYATSGSATAVDDRLIMGWLFNDKRRFTPLEWCLMVWAAFDGLVLGESPTSYLEGLLDRVVPHNIPVRSLSYLSLELIQSQKLSLPYRSAAALLAKYRPSTAPAAEAFEEIESAPEQRSGLKRKKKISSRDQAMSDLLESGLLNEHAGEQVRFSNPLLMGYLASLLPESAAIIEQSTFDWPAHEIAVRFIIARDAAQGWVSKTIQSQKDILQTGIHKVSRAIPYSSLTSTWRSSFMRDLVSKLHDESIPSLLRLRLINCLLIANDPSLALLFKQLYASRSAFIRFSAVLAAGSLGLTTLINETRQLLNDEITEVQMAACLALGAMDTPQTQRLIESCLSSGTEEVQQVAAEILSKDSKDGHEILKVAATSENLLVRRAAVMGLCKIKEEWAQKILQKLSIEDGQWVVRSIAGHALEYTQHPERQAPMPFTKPENTEWLIQYASRQGMGVPVGQLAIDLMVDVLRRGKPEEKILALRALPQYPQNRVLEEIAQVFKKEQGPVQEAAYQALLQNYSIFQKTGMS</sequence>
<gene>
    <name evidence="3" type="ORF">ADN00_00085</name>
</gene>
<evidence type="ECO:0000256" key="1">
    <source>
        <dbReference type="SAM" id="Phobius"/>
    </source>
</evidence>
<dbReference type="InterPro" id="IPR011989">
    <property type="entry name" value="ARM-like"/>
</dbReference>
<keyword evidence="1" id="KW-0812">Transmembrane</keyword>
<dbReference type="Gene3D" id="3.40.50.300">
    <property type="entry name" value="P-loop containing nucleotide triphosphate hydrolases"/>
    <property type="match status" value="1"/>
</dbReference>
<evidence type="ECO:0000259" key="2">
    <source>
        <dbReference type="PROSITE" id="PS50837"/>
    </source>
</evidence>
<feature type="transmembrane region" description="Helical" evidence="1">
    <location>
        <begin position="12"/>
        <end position="28"/>
    </location>
</feature>
<dbReference type="Gene3D" id="1.25.10.10">
    <property type="entry name" value="Leucine-rich Repeat Variant"/>
    <property type="match status" value="2"/>
</dbReference>
<dbReference type="EMBL" id="LGCL01000002">
    <property type="protein sequence ID" value="KPL80991.1"/>
    <property type="molecule type" value="Genomic_DNA"/>
</dbReference>
<name>A0A0P6XMB7_9CHLR</name>